<protein>
    <submittedName>
        <fullName evidence="2">Uncharacterized protein</fullName>
    </submittedName>
</protein>
<reference evidence="2" key="2">
    <citation type="submission" date="2020-05" db="UniProtKB">
        <authorList>
            <consortium name="EnsemblMetazoa"/>
        </authorList>
    </citation>
    <scope>IDENTIFICATION</scope>
    <source>
        <strain evidence="2">CM1001059</strain>
    </source>
</reference>
<evidence type="ECO:0000256" key="1">
    <source>
        <dbReference type="SAM" id="MobiDB-lite"/>
    </source>
</evidence>
<evidence type="ECO:0000313" key="3">
    <source>
        <dbReference type="Proteomes" id="UP000075902"/>
    </source>
</evidence>
<dbReference type="VEuPathDB" id="VectorBase:AMEC020244"/>
<name>A0A182UH07_9DIPT</name>
<keyword evidence="3" id="KW-1185">Reference proteome</keyword>
<organism evidence="2 3">
    <name type="scientific">Anopheles melas</name>
    <dbReference type="NCBI Taxonomy" id="34690"/>
    <lineage>
        <taxon>Eukaryota</taxon>
        <taxon>Metazoa</taxon>
        <taxon>Ecdysozoa</taxon>
        <taxon>Arthropoda</taxon>
        <taxon>Hexapoda</taxon>
        <taxon>Insecta</taxon>
        <taxon>Pterygota</taxon>
        <taxon>Neoptera</taxon>
        <taxon>Endopterygota</taxon>
        <taxon>Diptera</taxon>
        <taxon>Nematocera</taxon>
        <taxon>Culicoidea</taxon>
        <taxon>Culicidae</taxon>
        <taxon>Anophelinae</taxon>
        <taxon>Anopheles</taxon>
    </lineage>
</organism>
<feature type="compositionally biased region" description="Low complexity" evidence="1">
    <location>
        <begin position="61"/>
        <end position="71"/>
    </location>
</feature>
<dbReference type="EnsemblMetazoa" id="AMEC020244-RA">
    <property type="protein sequence ID" value="AMEC020244-PA"/>
    <property type="gene ID" value="AMEC020244"/>
</dbReference>
<dbReference type="AlphaFoldDB" id="A0A182UH07"/>
<proteinExistence type="predicted"/>
<feature type="region of interest" description="Disordered" evidence="1">
    <location>
        <begin position="61"/>
        <end position="93"/>
    </location>
</feature>
<reference evidence="3" key="1">
    <citation type="submission" date="2014-01" db="EMBL/GenBank/DDBJ databases">
        <title>The Genome Sequence of Anopheles melas CM1001059_A (V2).</title>
        <authorList>
            <consortium name="The Broad Institute Genomics Platform"/>
            <person name="Neafsey D.E."/>
            <person name="Besansky N."/>
            <person name="Howell P."/>
            <person name="Walton C."/>
            <person name="Young S.K."/>
            <person name="Zeng Q."/>
            <person name="Gargeya S."/>
            <person name="Fitzgerald M."/>
            <person name="Haas B."/>
            <person name="Abouelleil A."/>
            <person name="Allen A.W."/>
            <person name="Alvarado L."/>
            <person name="Arachchi H.M."/>
            <person name="Berlin A.M."/>
            <person name="Chapman S.B."/>
            <person name="Gainer-Dewar J."/>
            <person name="Goldberg J."/>
            <person name="Griggs A."/>
            <person name="Gujja S."/>
            <person name="Hansen M."/>
            <person name="Howarth C."/>
            <person name="Imamovic A."/>
            <person name="Ireland A."/>
            <person name="Larimer J."/>
            <person name="McCowan C."/>
            <person name="Murphy C."/>
            <person name="Pearson M."/>
            <person name="Poon T.W."/>
            <person name="Priest M."/>
            <person name="Roberts A."/>
            <person name="Saif S."/>
            <person name="Shea T."/>
            <person name="Sisk P."/>
            <person name="Sykes S."/>
            <person name="Wortman J."/>
            <person name="Nusbaum C."/>
            <person name="Birren B."/>
        </authorList>
    </citation>
    <scope>NUCLEOTIDE SEQUENCE [LARGE SCALE GENOMIC DNA]</scope>
    <source>
        <strain evidence="3">CM1001059</strain>
    </source>
</reference>
<evidence type="ECO:0000313" key="2">
    <source>
        <dbReference type="EnsemblMetazoa" id="AMEC020244-PA"/>
    </source>
</evidence>
<sequence length="140" mass="14443">MMRSSVSFSWLTLDADEAPQICISISASRCSTSHCCWASFALSVKFSDSTVCSRSRNRLISPSSASCDPSSGVAPDDSMCVSEPHGGPAPMGNGSEMQQCGGFNYFPAHTYLSGMVAIGAGRDGKPSGYGAAPPSCARSG</sequence>
<accession>A0A182UH07</accession>
<dbReference type="Proteomes" id="UP000075902">
    <property type="component" value="Unassembled WGS sequence"/>
</dbReference>